<sequence length="843" mass="94547">MSIITMNNTAAATFTATMQEELEMVLISMLDSGTLTEEQAFALNECTDLRSLRITALNMGLNEEVVHIVKVITGEYVNQPMVDGAGVDISEFFKCNTPEEAKALQSWASVFDVVIPTTMSVVEEKPMKTAKDVSREFKAIVEARDAIESSQIRLDDIELKSAGSIATALVHALEKDGFYTQYPPLDENGQQTDSHYHFEAKAPNFDNRSVALLAVQLAGVLPYIDEEYDFDHVVQTAVFRRRFRDIARANTFIPGAYHNMMDAAGTTHWHEKLSKGLELAIKAGLLEERCEDGITYIKHTKKYIGSCISRTSVMHQSEAITTETRRKERVKGRSNARKDGTSKEVREALEFIESQAQCVNRWLLDAINGLIGYCTTNNLAVPSVFNESRHVIHGSNELANVAELFSEYFHDLRGRMYQFAHCGPNPQASDMAKALCYHTVVNPVAKGSEQYHMFLNEMFGEVIGDTDSVWATEAYIRRTAEEPVKALVHAFNTNNGELPFKKFFSYMDMCRTWVSFEDTGMGESRLGFGPDAKCSGAQIFSILAGCKTMAEACGLITGYEQKPADPYNMSAQEVNNITRTMIDAGLIPTRTITRNEIKTPFMAIQYGGGVPSLRFKKFEPTMEALGIASDRRNEFCQDVVIEGINKAMGPVIGSFIEVLRKSAEAYCEEHNVDYFEHRHIDGFLCTKKGEAQVRMTSEPFIINYGADGKGVIFGSKEKATGWLVESRTSGILQRRNFCYYFPVHFIQGLDAVMARKIALGAKKAGLRGYSTIHDQFRVCLEDAPRLRSEVVPQVYVDMFINNDPVTHLANQMGIEMKWGNPLKQRVQVLTEEILFSKDAYYFE</sequence>
<dbReference type="Proteomes" id="UP000028666">
    <property type="component" value="Segment"/>
</dbReference>
<dbReference type="InterPro" id="IPR046950">
    <property type="entry name" value="DNA-dir_Rpol_C_phage-type"/>
</dbReference>
<dbReference type="SUPFAM" id="SSF56672">
    <property type="entry name" value="DNA/RNA polymerases"/>
    <property type="match status" value="1"/>
</dbReference>
<evidence type="ECO:0000313" key="3">
    <source>
        <dbReference type="EMBL" id="AII26787.1"/>
    </source>
</evidence>
<feature type="domain" description="DNA-directed RNA polymerase C-terminal" evidence="2">
    <location>
        <begin position="497"/>
        <end position="815"/>
    </location>
</feature>
<dbReference type="GeneID" id="22112289"/>
<proteinExistence type="predicted"/>
<dbReference type="InterPro" id="IPR043502">
    <property type="entry name" value="DNA/RNA_pol_sf"/>
</dbReference>
<dbReference type="OrthoDB" id="2328at10239"/>
<name>A0A076G5K9_9CAUD</name>
<accession>A0A076G5K9</accession>
<dbReference type="Pfam" id="PF00940">
    <property type="entry name" value="RNA_pol"/>
    <property type="match status" value="1"/>
</dbReference>
<keyword evidence="4" id="KW-1185">Reference proteome</keyword>
<dbReference type="KEGG" id="vg:22112289"/>
<feature type="region of interest" description="Disordered" evidence="1">
    <location>
        <begin position="318"/>
        <end position="339"/>
    </location>
</feature>
<gene>
    <name evidence="3" type="ORF">AH6C_033</name>
</gene>
<reference evidence="3 4" key="1">
    <citation type="submission" date="2014-05" db="EMBL/GenBank/DDBJ databases">
        <title>Complete genome sequence of Aeromonas bacteriophage pAh6-C.</title>
        <authorList>
            <person name="Jun J.W."/>
            <person name="Park S.C."/>
        </authorList>
    </citation>
    <scope>NUCLEOTIDE SEQUENCE [LARGE SCALE GENOMIC DNA]</scope>
</reference>
<protein>
    <recommendedName>
        <fullName evidence="2">DNA-directed RNA polymerase C-terminal domain-containing protein</fullName>
    </recommendedName>
</protein>
<dbReference type="RefSeq" id="YP_009103367.1">
    <property type="nucleotide sequence ID" value="NC_025459.1"/>
</dbReference>
<evidence type="ECO:0000259" key="2">
    <source>
        <dbReference type="Pfam" id="PF00940"/>
    </source>
</evidence>
<organism evidence="3 4">
    <name type="scientific">Aeromonas phage pAh6-C</name>
    <dbReference type="NCBI Taxonomy" id="1505227"/>
    <lineage>
        <taxon>Viruses</taxon>
        <taxon>Duplodnaviria</taxon>
        <taxon>Heunggongvirae</taxon>
        <taxon>Uroviricota</taxon>
        <taxon>Caudoviricetes</taxon>
        <taxon>Chaseviridae</taxon>
        <taxon>Nefertitivirinae</taxon>
        <taxon>Pahsextavirus</taxon>
        <taxon>Pahsextavirus pAh6C</taxon>
    </lineage>
</organism>
<evidence type="ECO:0000256" key="1">
    <source>
        <dbReference type="SAM" id="MobiDB-lite"/>
    </source>
</evidence>
<evidence type="ECO:0000313" key="4">
    <source>
        <dbReference type="Proteomes" id="UP000028666"/>
    </source>
</evidence>
<dbReference type="EMBL" id="KJ858521">
    <property type="protein sequence ID" value="AII26787.1"/>
    <property type="molecule type" value="Genomic_DNA"/>
</dbReference>